<dbReference type="GO" id="GO:0006396">
    <property type="term" value="P:RNA processing"/>
    <property type="evidence" value="ECO:0007669"/>
    <property type="project" value="InterPro"/>
</dbReference>
<dbReference type="PANTHER" id="PTHR33505:SF4">
    <property type="entry name" value="PROTEIN PREY, MITOCHONDRIAL"/>
    <property type="match status" value="1"/>
</dbReference>
<dbReference type="Gene3D" id="6.20.50.20">
    <property type="match status" value="1"/>
</dbReference>
<reference evidence="3 4" key="2">
    <citation type="submission" date="2018-11" db="EMBL/GenBank/DDBJ databases">
        <authorList>
            <consortium name="Pathogen Informatics"/>
        </authorList>
    </citation>
    <scope>NUCLEOTIDE SEQUENCE [LARGE SCALE GENOMIC DNA]</scope>
</reference>
<dbReference type="InterPro" id="IPR007175">
    <property type="entry name" value="Rpr2/Snm1/Rpp21"/>
</dbReference>
<evidence type="ECO:0000313" key="4">
    <source>
        <dbReference type="Proteomes" id="UP000274504"/>
    </source>
</evidence>
<comment type="similarity">
    <text evidence="1">Belongs to the PREY family.</text>
</comment>
<dbReference type="WBParaSite" id="HDID_0000147101-mRNA-1">
    <property type="protein sequence ID" value="HDID_0000147101-mRNA-1"/>
    <property type="gene ID" value="HDID_0000147101"/>
</dbReference>
<gene>
    <name evidence="3" type="ORF">HDID_LOCUS1472</name>
</gene>
<dbReference type="Gene3D" id="2.20.25.10">
    <property type="match status" value="1"/>
</dbReference>
<name>A0A0R3SAR6_HYMDI</name>
<dbReference type="EMBL" id="UYSG01000273">
    <property type="protein sequence ID" value="VDL18933.1"/>
    <property type="molecule type" value="Genomic_DNA"/>
</dbReference>
<dbReference type="PANTHER" id="PTHR33505">
    <property type="entry name" value="ZGC:162634"/>
    <property type="match status" value="1"/>
</dbReference>
<dbReference type="SUPFAM" id="SSF158997">
    <property type="entry name" value="Trm112p-like"/>
    <property type="match status" value="1"/>
</dbReference>
<organism evidence="5">
    <name type="scientific">Hymenolepis diminuta</name>
    <name type="common">Rat tapeworm</name>
    <dbReference type="NCBI Taxonomy" id="6216"/>
    <lineage>
        <taxon>Eukaryota</taxon>
        <taxon>Metazoa</taxon>
        <taxon>Spiralia</taxon>
        <taxon>Lophotrochozoa</taxon>
        <taxon>Platyhelminthes</taxon>
        <taxon>Cestoda</taxon>
        <taxon>Eucestoda</taxon>
        <taxon>Cyclophyllidea</taxon>
        <taxon>Hymenolepididae</taxon>
        <taxon>Hymenolepis</taxon>
    </lineage>
</organism>
<dbReference type="STRING" id="6216.A0A0R3SAR6"/>
<evidence type="ECO:0000313" key="5">
    <source>
        <dbReference type="WBParaSite" id="HDID_0000147101-mRNA-1"/>
    </source>
</evidence>
<proteinExistence type="inferred from homology"/>
<dbReference type="Proteomes" id="UP000274504">
    <property type="component" value="Unassembled WGS sequence"/>
</dbReference>
<sequence>MGKSDRPKTHITPVHRQIDILYRQAYSCIYPLLNCKNEVERQVINTTCRRCVSQLLLLAKKSRVRLSPVMRRSICRGCNLILDSRVTSRLKMHNTGFIVTCEACGTRNVISLQPNKPYRPSYFERMLPDSNLPTMLRSFLCRIPRRFSSSTPTFDSKHVEVLVCPLSKEPLTYDSEKQLLINKELKIAYKINDGIPNLIPEDALTEF</sequence>
<reference evidence="5" key="1">
    <citation type="submission" date="2017-02" db="UniProtKB">
        <authorList>
            <consortium name="WormBaseParasite"/>
        </authorList>
    </citation>
    <scope>IDENTIFICATION</scope>
</reference>
<dbReference type="Pfam" id="PF04032">
    <property type="entry name" value="Rpr2"/>
    <property type="match status" value="1"/>
</dbReference>
<accession>A0A0R3SAR6</accession>
<dbReference type="Pfam" id="PF03966">
    <property type="entry name" value="Trm112p"/>
    <property type="match status" value="1"/>
</dbReference>
<dbReference type="OrthoDB" id="1884515at2759"/>
<dbReference type="AlphaFoldDB" id="A0A0R3SAR6"/>
<protein>
    <recommendedName>
        <fullName evidence="2">Protein preY, mitochondrial</fullName>
    </recommendedName>
</protein>
<evidence type="ECO:0000256" key="1">
    <source>
        <dbReference type="ARBA" id="ARBA00038479"/>
    </source>
</evidence>
<evidence type="ECO:0000256" key="2">
    <source>
        <dbReference type="ARBA" id="ARBA00040939"/>
    </source>
</evidence>
<evidence type="ECO:0000313" key="3">
    <source>
        <dbReference type="EMBL" id="VDL18933.1"/>
    </source>
</evidence>
<dbReference type="InterPro" id="IPR005651">
    <property type="entry name" value="Trm112-like"/>
</dbReference>